<reference evidence="1" key="4">
    <citation type="submission" date="2019-03" db="UniProtKB">
        <authorList>
            <consortium name="EnsemblPlants"/>
        </authorList>
    </citation>
    <scope>IDENTIFICATION</scope>
</reference>
<evidence type="ECO:0000313" key="2">
    <source>
        <dbReference type="Proteomes" id="UP000015105"/>
    </source>
</evidence>
<organism evidence="1 2">
    <name type="scientific">Aegilops tauschii subsp. strangulata</name>
    <name type="common">Goatgrass</name>
    <dbReference type="NCBI Taxonomy" id="200361"/>
    <lineage>
        <taxon>Eukaryota</taxon>
        <taxon>Viridiplantae</taxon>
        <taxon>Streptophyta</taxon>
        <taxon>Embryophyta</taxon>
        <taxon>Tracheophyta</taxon>
        <taxon>Spermatophyta</taxon>
        <taxon>Magnoliopsida</taxon>
        <taxon>Liliopsida</taxon>
        <taxon>Poales</taxon>
        <taxon>Poaceae</taxon>
        <taxon>BOP clade</taxon>
        <taxon>Pooideae</taxon>
        <taxon>Triticodae</taxon>
        <taxon>Triticeae</taxon>
        <taxon>Triticinae</taxon>
        <taxon>Aegilops</taxon>
    </lineage>
</organism>
<reference evidence="1" key="3">
    <citation type="journal article" date="2017" name="Nature">
        <title>Genome sequence of the progenitor of the wheat D genome Aegilops tauschii.</title>
        <authorList>
            <person name="Luo M.C."/>
            <person name="Gu Y.Q."/>
            <person name="Puiu D."/>
            <person name="Wang H."/>
            <person name="Twardziok S.O."/>
            <person name="Deal K.R."/>
            <person name="Huo N."/>
            <person name="Zhu T."/>
            <person name="Wang L."/>
            <person name="Wang Y."/>
            <person name="McGuire P.E."/>
            <person name="Liu S."/>
            <person name="Long H."/>
            <person name="Ramasamy R.K."/>
            <person name="Rodriguez J.C."/>
            <person name="Van S.L."/>
            <person name="Yuan L."/>
            <person name="Wang Z."/>
            <person name="Xia Z."/>
            <person name="Xiao L."/>
            <person name="Anderson O.D."/>
            <person name="Ouyang S."/>
            <person name="Liang Y."/>
            <person name="Zimin A.V."/>
            <person name="Pertea G."/>
            <person name="Qi P."/>
            <person name="Bennetzen J.L."/>
            <person name="Dai X."/>
            <person name="Dawson M.W."/>
            <person name="Muller H.G."/>
            <person name="Kugler K."/>
            <person name="Rivarola-Duarte L."/>
            <person name="Spannagl M."/>
            <person name="Mayer K.F.X."/>
            <person name="Lu F.H."/>
            <person name="Bevan M.W."/>
            <person name="Leroy P."/>
            <person name="Li P."/>
            <person name="You F.M."/>
            <person name="Sun Q."/>
            <person name="Liu Z."/>
            <person name="Lyons E."/>
            <person name="Wicker T."/>
            <person name="Salzberg S.L."/>
            <person name="Devos K.M."/>
            <person name="Dvorak J."/>
        </authorList>
    </citation>
    <scope>NUCLEOTIDE SEQUENCE [LARGE SCALE GENOMIC DNA]</scope>
    <source>
        <strain evidence="1">cv. AL8/78</strain>
    </source>
</reference>
<dbReference type="Proteomes" id="UP000015105">
    <property type="component" value="Chromosome 2D"/>
</dbReference>
<reference evidence="2" key="2">
    <citation type="journal article" date="2017" name="Nat. Plants">
        <title>The Aegilops tauschii genome reveals multiple impacts of transposons.</title>
        <authorList>
            <person name="Zhao G."/>
            <person name="Zou C."/>
            <person name="Li K."/>
            <person name="Wang K."/>
            <person name="Li T."/>
            <person name="Gao L."/>
            <person name="Zhang X."/>
            <person name="Wang H."/>
            <person name="Yang Z."/>
            <person name="Liu X."/>
            <person name="Jiang W."/>
            <person name="Mao L."/>
            <person name="Kong X."/>
            <person name="Jiao Y."/>
            <person name="Jia J."/>
        </authorList>
    </citation>
    <scope>NUCLEOTIDE SEQUENCE [LARGE SCALE GENOMIC DNA]</scope>
    <source>
        <strain evidence="2">cv. AL8/78</strain>
    </source>
</reference>
<keyword evidence="2" id="KW-1185">Reference proteome</keyword>
<proteinExistence type="predicted"/>
<dbReference type="SUPFAM" id="SSF81383">
    <property type="entry name" value="F-box domain"/>
    <property type="match status" value="1"/>
</dbReference>
<dbReference type="Gramene" id="AET2Gv21072500.4">
    <property type="protein sequence ID" value="AET2Gv21072500.4"/>
    <property type="gene ID" value="AET2Gv21072500"/>
</dbReference>
<dbReference type="EnsemblPlants" id="AET2Gv21072500.4">
    <property type="protein sequence ID" value="AET2Gv21072500.4"/>
    <property type="gene ID" value="AET2Gv21072500"/>
</dbReference>
<reference evidence="2" key="1">
    <citation type="journal article" date="2014" name="Science">
        <title>Ancient hybridizations among the ancestral genomes of bread wheat.</title>
        <authorList>
            <consortium name="International Wheat Genome Sequencing Consortium,"/>
            <person name="Marcussen T."/>
            <person name="Sandve S.R."/>
            <person name="Heier L."/>
            <person name="Spannagl M."/>
            <person name="Pfeifer M."/>
            <person name="Jakobsen K.S."/>
            <person name="Wulff B.B."/>
            <person name="Steuernagel B."/>
            <person name="Mayer K.F."/>
            <person name="Olsen O.A."/>
        </authorList>
    </citation>
    <scope>NUCLEOTIDE SEQUENCE [LARGE SCALE GENOMIC DNA]</scope>
    <source>
        <strain evidence="2">cv. AL8/78</strain>
    </source>
</reference>
<sequence>AEIFLRLPPDEPEHLFRAALVCKPWLRVLRDPSFRRRYSVFHRAPPLLGLLHRLQVFEGDPAARLAPTTAAPLSPYPDLSRTRPLDCRHGRVLLHVGVGAWHFVVWDPVTGEQHRLPEPGIPWLIYTAAVFCAVPGCDHLDCHGGPFRVVFLVTEDCTDLVKAAVYSSETGAWSTPVTMDAGCDVQHRRDAIAAGFYYTPYVQPRRGAVIGDEAYFTLRWGNPVVKYNWSKNRISMIDPPTKDVYKPGVRKEYGNHVALMVMEDSSLGFACVEGSSLHLWSRKVNAQGDAGWVHCRAILLESVIPVASSDDKPFVVGCAEGVGVIFVSTGAGLFTIKLDSGLVKKVAESGVYFSVLPYMSFYTPGMVLALASCLLFCDFFIESICSLNGWFMVCEQLLVRQALYVLRTSY</sequence>
<dbReference type="PANTHER" id="PTHR32133">
    <property type="entry name" value="OS07G0120400 PROTEIN"/>
    <property type="match status" value="1"/>
</dbReference>
<dbReference type="PANTHER" id="PTHR32133:SF251">
    <property type="entry name" value="F-BOX DOMAIN-CONTAINING PROTEIN"/>
    <property type="match status" value="1"/>
</dbReference>
<name>A0A453D3D5_AEGTS</name>
<evidence type="ECO:0008006" key="3">
    <source>
        <dbReference type="Google" id="ProtNLM"/>
    </source>
</evidence>
<accession>A0A453D3D5</accession>
<dbReference type="AlphaFoldDB" id="A0A453D3D5"/>
<dbReference type="InterPro" id="IPR036047">
    <property type="entry name" value="F-box-like_dom_sf"/>
</dbReference>
<reference evidence="1" key="5">
    <citation type="journal article" date="2021" name="G3 (Bethesda)">
        <title>Aegilops tauschii genome assembly Aet v5.0 features greater sequence contiguity and improved annotation.</title>
        <authorList>
            <person name="Wang L."/>
            <person name="Zhu T."/>
            <person name="Rodriguez J.C."/>
            <person name="Deal K.R."/>
            <person name="Dubcovsky J."/>
            <person name="McGuire P.E."/>
            <person name="Lux T."/>
            <person name="Spannagl M."/>
            <person name="Mayer K.F.X."/>
            <person name="Baldrich P."/>
            <person name="Meyers B.C."/>
            <person name="Huo N."/>
            <person name="Gu Y.Q."/>
            <person name="Zhou H."/>
            <person name="Devos K.M."/>
            <person name="Bennetzen J.L."/>
            <person name="Unver T."/>
            <person name="Budak H."/>
            <person name="Gulick P.J."/>
            <person name="Galiba G."/>
            <person name="Kalapos B."/>
            <person name="Nelson D.R."/>
            <person name="Li P."/>
            <person name="You F.M."/>
            <person name="Luo M.C."/>
            <person name="Dvorak J."/>
        </authorList>
    </citation>
    <scope>NUCLEOTIDE SEQUENCE [LARGE SCALE GENOMIC DNA]</scope>
    <source>
        <strain evidence="1">cv. AL8/78</strain>
    </source>
</reference>
<protein>
    <recommendedName>
        <fullName evidence="3">F-box domain-containing protein</fullName>
    </recommendedName>
</protein>
<evidence type="ECO:0000313" key="1">
    <source>
        <dbReference type="EnsemblPlants" id="AET2Gv21072500.4"/>
    </source>
</evidence>